<evidence type="ECO:0000256" key="2">
    <source>
        <dbReference type="PROSITE-ProRule" id="PRU00176"/>
    </source>
</evidence>
<feature type="compositionally biased region" description="Polar residues" evidence="3">
    <location>
        <begin position="416"/>
        <end position="440"/>
    </location>
</feature>
<proteinExistence type="predicted"/>
<feature type="compositionally biased region" description="Polar residues" evidence="3">
    <location>
        <begin position="674"/>
        <end position="688"/>
    </location>
</feature>
<feature type="region of interest" description="Disordered" evidence="3">
    <location>
        <begin position="674"/>
        <end position="841"/>
    </location>
</feature>
<dbReference type="InterPro" id="IPR035979">
    <property type="entry name" value="RBD_domain_sf"/>
</dbReference>
<dbReference type="SUPFAM" id="SSF54928">
    <property type="entry name" value="RNA-binding domain, RBD"/>
    <property type="match status" value="1"/>
</dbReference>
<comment type="caution">
    <text evidence="5">The sequence shown here is derived from an EMBL/GenBank/DDBJ whole genome shotgun (WGS) entry which is preliminary data.</text>
</comment>
<reference evidence="5 6" key="1">
    <citation type="submission" date="2024-07" db="EMBL/GenBank/DDBJ databases">
        <title>Section-level genome sequencing and comparative genomics of Aspergillus sections Usti and Cavernicolus.</title>
        <authorList>
            <consortium name="Lawrence Berkeley National Laboratory"/>
            <person name="Nybo J.L."/>
            <person name="Vesth T.C."/>
            <person name="Theobald S."/>
            <person name="Frisvad J.C."/>
            <person name="Larsen T.O."/>
            <person name="Kjaerboelling I."/>
            <person name="Rothschild-Mancinelli K."/>
            <person name="Lyhne E.K."/>
            <person name="Kogle M.E."/>
            <person name="Barry K."/>
            <person name="Clum A."/>
            <person name="Na H."/>
            <person name="Ledsgaard L."/>
            <person name="Lin J."/>
            <person name="Lipzen A."/>
            <person name="Kuo A."/>
            <person name="Riley R."/>
            <person name="Mondo S."/>
            <person name="Labutti K."/>
            <person name="Haridas S."/>
            <person name="Pangalinan J."/>
            <person name="Salamov A.A."/>
            <person name="Simmons B.A."/>
            <person name="Magnuson J.K."/>
            <person name="Chen J."/>
            <person name="Drula E."/>
            <person name="Henrissat B."/>
            <person name="Wiebenga A."/>
            <person name="Lubbers R.J."/>
            <person name="Gomes A.C."/>
            <person name="Makela M.R."/>
            <person name="Stajich J."/>
            <person name="Grigoriev I.V."/>
            <person name="Mortensen U.H."/>
            <person name="De Vries R.P."/>
            <person name="Baker S.E."/>
            <person name="Andersen M.R."/>
        </authorList>
    </citation>
    <scope>NUCLEOTIDE SEQUENCE [LARGE SCALE GENOMIC DNA]</scope>
    <source>
        <strain evidence="5 6">CBS 588.65</strain>
    </source>
</reference>
<feature type="domain" description="RRM" evidence="4">
    <location>
        <begin position="529"/>
        <end position="607"/>
    </location>
</feature>
<dbReference type="Pfam" id="PF00076">
    <property type="entry name" value="RRM_1"/>
    <property type="match status" value="1"/>
</dbReference>
<dbReference type="Proteomes" id="UP001610334">
    <property type="component" value="Unassembled WGS sequence"/>
</dbReference>
<feature type="compositionally biased region" description="Pro residues" evidence="3">
    <location>
        <begin position="480"/>
        <end position="495"/>
    </location>
</feature>
<feature type="compositionally biased region" description="Polar residues" evidence="3">
    <location>
        <begin position="503"/>
        <end position="516"/>
    </location>
</feature>
<gene>
    <name evidence="5" type="ORF">BJX63DRAFT_161302</name>
</gene>
<feature type="region of interest" description="Disordered" evidence="3">
    <location>
        <begin position="128"/>
        <end position="173"/>
    </location>
</feature>
<keyword evidence="1 2" id="KW-0694">RNA-binding</keyword>
<name>A0ABR4HJ82_9EURO</name>
<dbReference type="SMART" id="SM00360">
    <property type="entry name" value="RRM"/>
    <property type="match status" value="1"/>
</dbReference>
<protein>
    <recommendedName>
        <fullName evidence="4">RRM domain-containing protein</fullName>
    </recommendedName>
</protein>
<feature type="compositionally biased region" description="Polar residues" evidence="3">
    <location>
        <begin position="192"/>
        <end position="220"/>
    </location>
</feature>
<evidence type="ECO:0000256" key="1">
    <source>
        <dbReference type="ARBA" id="ARBA00022884"/>
    </source>
</evidence>
<keyword evidence="6" id="KW-1185">Reference proteome</keyword>
<dbReference type="EMBL" id="JBFXLT010000027">
    <property type="protein sequence ID" value="KAL2815544.1"/>
    <property type="molecule type" value="Genomic_DNA"/>
</dbReference>
<dbReference type="PROSITE" id="PS50102">
    <property type="entry name" value="RRM"/>
    <property type="match status" value="1"/>
</dbReference>
<feature type="compositionally biased region" description="Basic residues" evidence="3">
    <location>
        <begin position="732"/>
        <end position="743"/>
    </location>
</feature>
<evidence type="ECO:0000259" key="4">
    <source>
        <dbReference type="PROSITE" id="PS50102"/>
    </source>
</evidence>
<sequence>MLKPFLIRDLHDDSQQKDIVDDTASDLYNATDIISIGPHRRHGLVQLSAADYDEIAYIHPQARLTYLDEDDGETITVGSALELSQRLDEPPAHEADTGFPETIHLFDIRRRRSVVDIWKRFAHDERTKYSETSNTDVAVEDLDGRASTPVATMSREVASDPERTQANAAEDDTSESFLSAFEAEMAKVMNEPQSTPENNAAESGSSSTPPPQAESTSSLPRETADAFASALRNLIEMTELISSGMRSKLPELERQLENARRALPSDITDSMRIAFLRFEEQVKAMAATLNTIPEAIRRENGPGAARLFPEFPTPHTAIRGLREMGVQLSGMGQSLLDIFESSVRGAFPGRPDNSPSSFPNFSDVNQQSSARDNAAESTPNDRDNTTSGFEVRLDDVPAAQSSQNDTTGARSPFVVSGQTMDNSRGIQQPTLPYPFSNSIRQDSPSWPSWSSWWLPPQNPSLPHHPFWEQHPPRHHRPHFPYAPPNPFPPLHPPPHSHSVPSHNTTEQPQRPANESQLDSRVRPDSHSSRSLFIGNIGYNVTEQMVRDVFMSRGIAVDVSLPLESRTGKHAGFGYLVFSTAAEATIALRDFQGIVIDGHSINLEYVDHSPITSLTSRDQGADNNAATTTSPRTSANVTRSANTAPSDSVHDLLLAETEARFPPVSQLDAHMLAEQSTAPQGPQSANPPNTRERSQGVREDNADPSQPLPGSFPQDDLSPASGAPTQALNTHPRAPHHRNRHLHRSQSQAHLPRRAATVRGPESRRVSFDPFDAQPVLRRRATERHSLRNGPSMSPYDPRYSASNPQLSQRLRPQSQILSSPEEEPRGGASGRQAEQEARERRAIDDCVASLVQLGYGNEEGGGPQRMAVYAAATNGELVDAIEMIEEERKAYEQRG</sequence>
<dbReference type="InterPro" id="IPR052462">
    <property type="entry name" value="SLIRP/GR-RBP-like"/>
</dbReference>
<feature type="region of interest" description="Disordered" evidence="3">
    <location>
        <begin position="346"/>
        <end position="440"/>
    </location>
</feature>
<accession>A0ABR4HJ82</accession>
<feature type="region of interest" description="Disordered" evidence="3">
    <location>
        <begin position="613"/>
        <end position="644"/>
    </location>
</feature>
<feature type="compositionally biased region" description="Polar residues" evidence="3">
    <location>
        <begin position="399"/>
        <end position="409"/>
    </location>
</feature>
<feature type="compositionally biased region" description="Basic and acidic residues" evidence="3">
    <location>
        <begin position="517"/>
        <end position="527"/>
    </location>
</feature>
<evidence type="ECO:0000256" key="3">
    <source>
        <dbReference type="SAM" id="MobiDB-lite"/>
    </source>
</evidence>
<feature type="compositionally biased region" description="Polar residues" evidence="3">
    <location>
        <begin position="800"/>
        <end position="818"/>
    </location>
</feature>
<feature type="region of interest" description="Disordered" evidence="3">
    <location>
        <begin position="192"/>
        <end position="223"/>
    </location>
</feature>
<feature type="compositionally biased region" description="Low complexity" evidence="3">
    <location>
        <begin position="351"/>
        <end position="363"/>
    </location>
</feature>
<organism evidence="5 6">
    <name type="scientific">Aspergillus granulosus</name>
    <dbReference type="NCBI Taxonomy" id="176169"/>
    <lineage>
        <taxon>Eukaryota</taxon>
        <taxon>Fungi</taxon>
        <taxon>Dikarya</taxon>
        <taxon>Ascomycota</taxon>
        <taxon>Pezizomycotina</taxon>
        <taxon>Eurotiomycetes</taxon>
        <taxon>Eurotiomycetidae</taxon>
        <taxon>Eurotiales</taxon>
        <taxon>Aspergillaceae</taxon>
        <taxon>Aspergillus</taxon>
        <taxon>Aspergillus subgen. Nidulantes</taxon>
    </lineage>
</organism>
<dbReference type="InterPro" id="IPR000504">
    <property type="entry name" value="RRM_dom"/>
</dbReference>
<feature type="compositionally biased region" description="Polar residues" evidence="3">
    <location>
        <begin position="364"/>
        <end position="378"/>
    </location>
</feature>
<feature type="region of interest" description="Disordered" evidence="3">
    <location>
        <begin position="464"/>
        <end position="527"/>
    </location>
</feature>
<evidence type="ECO:0000313" key="6">
    <source>
        <dbReference type="Proteomes" id="UP001610334"/>
    </source>
</evidence>
<evidence type="ECO:0000313" key="5">
    <source>
        <dbReference type="EMBL" id="KAL2815544.1"/>
    </source>
</evidence>
<dbReference type="InterPro" id="IPR012677">
    <property type="entry name" value="Nucleotide-bd_a/b_plait_sf"/>
</dbReference>
<dbReference type="PANTHER" id="PTHR48027">
    <property type="entry name" value="HETEROGENEOUS NUCLEAR RIBONUCLEOPROTEIN 87F-RELATED"/>
    <property type="match status" value="1"/>
</dbReference>
<dbReference type="Gene3D" id="3.30.70.330">
    <property type="match status" value="1"/>
</dbReference>
<feature type="compositionally biased region" description="Basic and acidic residues" evidence="3">
    <location>
        <begin position="689"/>
        <end position="700"/>
    </location>
</feature>